<evidence type="ECO:0000313" key="4">
    <source>
        <dbReference type="EMBL" id="KAE9173196.1"/>
    </source>
</evidence>
<dbReference type="Proteomes" id="UP000440732">
    <property type="component" value="Unassembled WGS sequence"/>
</dbReference>
<dbReference type="Proteomes" id="UP000440367">
    <property type="component" value="Unassembled WGS sequence"/>
</dbReference>
<comment type="caution">
    <text evidence="6">The sequence shown here is derived from an EMBL/GenBank/DDBJ whole genome shotgun (WGS) entry which is preliminary data.</text>
</comment>
<dbReference type="EMBL" id="QXFZ01005223">
    <property type="protein sequence ID" value="KAE9061572.1"/>
    <property type="molecule type" value="Genomic_DNA"/>
</dbReference>
<reference evidence="8 9" key="1">
    <citation type="submission" date="2018-08" db="EMBL/GenBank/DDBJ databases">
        <title>Genomic investigation of the strawberry pathogen Phytophthora fragariae indicates pathogenicity is determined by transcriptional variation in three key races.</title>
        <authorList>
            <person name="Adams T.M."/>
            <person name="Armitage A.D."/>
            <person name="Sobczyk M.K."/>
            <person name="Bates H.J."/>
            <person name="Dunwell J.M."/>
            <person name="Nellist C.F."/>
            <person name="Harrison R.J."/>
        </authorList>
    </citation>
    <scope>NUCLEOTIDE SEQUENCE [LARGE SCALE GENOMIC DNA]</scope>
    <source>
        <strain evidence="7 10">A4</strain>
        <strain evidence="6 11">BC-1</strain>
        <strain evidence="4 14">BC-23</strain>
        <strain evidence="5 9">NOV-27</strain>
        <strain evidence="3 12">NOV-5</strain>
        <strain evidence="2 13">NOV-71</strain>
        <strain evidence="1 8">NOV-9</strain>
    </source>
</reference>
<dbReference type="EMBL" id="QXGC01003775">
    <property type="protein sequence ID" value="KAE9173196.1"/>
    <property type="molecule type" value="Genomic_DNA"/>
</dbReference>
<evidence type="ECO:0000313" key="14">
    <source>
        <dbReference type="Proteomes" id="UP000476176"/>
    </source>
</evidence>
<evidence type="ECO:0000313" key="10">
    <source>
        <dbReference type="Proteomes" id="UP000437068"/>
    </source>
</evidence>
<organism evidence="6 11">
    <name type="scientific">Phytophthora fragariae</name>
    <dbReference type="NCBI Taxonomy" id="53985"/>
    <lineage>
        <taxon>Eukaryota</taxon>
        <taxon>Sar</taxon>
        <taxon>Stramenopiles</taxon>
        <taxon>Oomycota</taxon>
        <taxon>Peronosporomycetes</taxon>
        <taxon>Peronosporales</taxon>
        <taxon>Peronosporaceae</taxon>
        <taxon>Phytophthora</taxon>
    </lineage>
</organism>
<evidence type="ECO:0000313" key="12">
    <source>
        <dbReference type="Proteomes" id="UP000440732"/>
    </source>
</evidence>
<gene>
    <name evidence="7" type="ORF">PF001_g11869</name>
    <name evidence="6" type="ORF">PF002_g14091</name>
    <name evidence="4" type="ORF">PF004_g27051</name>
    <name evidence="5" type="ORF">PF005_g21514</name>
    <name evidence="3" type="ORF">PF006_g28266</name>
    <name evidence="2" type="ORF">PF007_g30209</name>
    <name evidence="1" type="ORF">PF009_g13322</name>
</gene>
<evidence type="ECO:0000313" key="11">
    <source>
        <dbReference type="Proteomes" id="UP000440367"/>
    </source>
</evidence>
<evidence type="ECO:0000313" key="8">
    <source>
        <dbReference type="Proteomes" id="UP000429523"/>
    </source>
</evidence>
<dbReference type="Proteomes" id="UP000437068">
    <property type="component" value="Unassembled WGS sequence"/>
</dbReference>
<evidence type="ECO:0000313" key="3">
    <source>
        <dbReference type="EMBL" id="KAE9075777.1"/>
    </source>
</evidence>
<dbReference type="EMBL" id="QXGA01004158">
    <property type="protein sequence ID" value="KAE9075777.1"/>
    <property type="molecule type" value="Genomic_DNA"/>
</dbReference>
<protein>
    <submittedName>
        <fullName evidence="6">Uncharacterized protein</fullName>
    </submittedName>
</protein>
<keyword evidence="9" id="KW-1185">Reference proteome</keyword>
<dbReference type="EMBL" id="QXGF01000691">
    <property type="protein sequence ID" value="KAE8936751.1"/>
    <property type="molecule type" value="Genomic_DNA"/>
</dbReference>
<evidence type="ECO:0000313" key="6">
    <source>
        <dbReference type="EMBL" id="KAE9226517.1"/>
    </source>
</evidence>
<evidence type="ECO:0000313" key="13">
    <source>
        <dbReference type="Proteomes" id="UP000441208"/>
    </source>
</evidence>
<sequence length="62" mass="6765">MTFGAPTPLLVAHAEEIRRGATRIHELEESVTTATTHRVAAESEMARAQAGELVPRLARRSI</sequence>
<dbReference type="EMBL" id="QXGE01000644">
    <property type="protein sequence ID" value="KAE9306922.1"/>
    <property type="molecule type" value="Genomic_DNA"/>
</dbReference>
<dbReference type="Proteomes" id="UP000476176">
    <property type="component" value="Unassembled WGS sequence"/>
</dbReference>
<evidence type="ECO:0000313" key="7">
    <source>
        <dbReference type="EMBL" id="KAE9306922.1"/>
    </source>
</evidence>
<name>A0A6A3Z0N4_9STRA</name>
<dbReference type="EMBL" id="QXGB01001839">
    <property type="protein sequence ID" value="KAE9184841.1"/>
    <property type="molecule type" value="Genomic_DNA"/>
</dbReference>
<dbReference type="EMBL" id="QXGD01000740">
    <property type="protein sequence ID" value="KAE9226517.1"/>
    <property type="molecule type" value="Genomic_DNA"/>
</dbReference>
<evidence type="ECO:0000313" key="2">
    <source>
        <dbReference type="EMBL" id="KAE9061572.1"/>
    </source>
</evidence>
<dbReference type="Proteomes" id="UP000441208">
    <property type="component" value="Unassembled WGS sequence"/>
</dbReference>
<dbReference type="Proteomes" id="UP000429523">
    <property type="component" value="Unassembled WGS sequence"/>
</dbReference>
<dbReference type="Proteomes" id="UP000433483">
    <property type="component" value="Unassembled WGS sequence"/>
</dbReference>
<dbReference type="AlphaFoldDB" id="A0A6A3Z0N4"/>
<evidence type="ECO:0000313" key="1">
    <source>
        <dbReference type="EMBL" id="KAE8936751.1"/>
    </source>
</evidence>
<evidence type="ECO:0000313" key="5">
    <source>
        <dbReference type="EMBL" id="KAE9184841.1"/>
    </source>
</evidence>
<evidence type="ECO:0000313" key="9">
    <source>
        <dbReference type="Proteomes" id="UP000433483"/>
    </source>
</evidence>
<accession>A0A6A3Z0N4</accession>
<proteinExistence type="predicted"/>